<organism evidence="6 7">
    <name type="scientific">Campylobacter gastrosuis</name>
    <dbReference type="NCBI Taxonomy" id="2974576"/>
    <lineage>
        <taxon>Bacteria</taxon>
        <taxon>Pseudomonadati</taxon>
        <taxon>Campylobacterota</taxon>
        <taxon>Epsilonproteobacteria</taxon>
        <taxon>Campylobacterales</taxon>
        <taxon>Campylobacteraceae</taxon>
        <taxon>Campylobacter</taxon>
    </lineage>
</organism>
<evidence type="ECO:0000256" key="5">
    <source>
        <dbReference type="SAM" id="Phobius"/>
    </source>
</evidence>
<keyword evidence="7" id="KW-1185">Reference proteome</keyword>
<gene>
    <name evidence="6" type="ORF">NYG85_04065</name>
</gene>
<dbReference type="InterPro" id="IPR003825">
    <property type="entry name" value="Colicin-V_CvpA"/>
</dbReference>
<accession>A0ABT7HPJ2</accession>
<evidence type="ECO:0000256" key="2">
    <source>
        <dbReference type="ARBA" id="ARBA00022692"/>
    </source>
</evidence>
<reference evidence="6" key="1">
    <citation type="submission" date="2022-08" db="EMBL/GenBank/DDBJ databases">
        <authorList>
            <person name="Wang H."/>
        </authorList>
    </citation>
    <scope>NUCLEOTIDE SEQUENCE</scope>
    <source>
        <strain evidence="6">PS10</strain>
    </source>
</reference>
<name>A0ABT7HPJ2_9BACT</name>
<keyword evidence="4 5" id="KW-0472">Membrane</keyword>
<evidence type="ECO:0000313" key="6">
    <source>
        <dbReference type="EMBL" id="MDL0088548.1"/>
    </source>
</evidence>
<dbReference type="EMBL" id="JANURM010000003">
    <property type="protein sequence ID" value="MDL0088548.1"/>
    <property type="molecule type" value="Genomic_DNA"/>
</dbReference>
<feature type="transmembrane region" description="Helical" evidence="5">
    <location>
        <begin position="108"/>
        <end position="127"/>
    </location>
</feature>
<evidence type="ECO:0000256" key="1">
    <source>
        <dbReference type="ARBA" id="ARBA00004141"/>
    </source>
</evidence>
<dbReference type="RefSeq" id="WP_284937204.1">
    <property type="nucleotide sequence ID" value="NZ_JANURM010000003.1"/>
</dbReference>
<evidence type="ECO:0000256" key="3">
    <source>
        <dbReference type="ARBA" id="ARBA00022989"/>
    </source>
</evidence>
<protein>
    <submittedName>
        <fullName evidence="6">CvpA family protein</fullName>
    </submittedName>
</protein>
<comment type="subcellular location">
    <subcellularLocation>
        <location evidence="1">Membrane</location>
        <topology evidence="1">Multi-pass membrane protein</topology>
    </subcellularLocation>
</comment>
<dbReference type="PANTHER" id="PTHR36926:SF1">
    <property type="entry name" value="COLICIN V PRODUCTION PROTEIN"/>
    <property type="match status" value="1"/>
</dbReference>
<evidence type="ECO:0000313" key="7">
    <source>
        <dbReference type="Proteomes" id="UP001173801"/>
    </source>
</evidence>
<proteinExistence type="predicted"/>
<keyword evidence="3 5" id="KW-1133">Transmembrane helix</keyword>
<evidence type="ECO:0000256" key="4">
    <source>
        <dbReference type="ARBA" id="ARBA00023136"/>
    </source>
</evidence>
<keyword evidence="2 5" id="KW-0812">Transmembrane</keyword>
<feature type="transmembrane region" description="Helical" evidence="5">
    <location>
        <begin position="34"/>
        <end position="55"/>
    </location>
</feature>
<comment type="caution">
    <text evidence="6">The sequence shown here is derived from an EMBL/GenBank/DDBJ whole genome shotgun (WGS) entry which is preliminary data.</text>
</comment>
<dbReference type="Pfam" id="PF02674">
    <property type="entry name" value="Colicin_V"/>
    <property type="match status" value="1"/>
</dbReference>
<dbReference type="PANTHER" id="PTHR36926">
    <property type="entry name" value="COLICIN V PRODUCTION PROTEIN"/>
    <property type="match status" value="1"/>
</dbReference>
<dbReference type="InterPro" id="IPR052719">
    <property type="entry name" value="CvpA-like"/>
</dbReference>
<reference evidence="6" key="2">
    <citation type="journal article" date="2023" name="Microorganisms">
        <title>Isolation and Genomic Characteristics of Cat-Borne Campylobacter felis sp. nov. and Sheep-Borne Campylobacter ovis sp. nov.</title>
        <authorList>
            <person name="Wang H."/>
            <person name="Li Y."/>
            <person name="Gu Y."/>
            <person name="Zhou G."/>
            <person name="Chen X."/>
            <person name="Zhang X."/>
            <person name="Shao Z."/>
            <person name="Zhang J."/>
            <person name="Zhang M."/>
        </authorList>
    </citation>
    <scope>NUCLEOTIDE SEQUENCE</scope>
    <source>
        <strain evidence="6">PS10</strain>
    </source>
</reference>
<sequence length="215" mass="23600">MQLVEWFDIIIIGAVLILGIKGIINGLIKEIFGLIGLVGGLVVSSRFSQVASAFINDKIYKIENQSLLDFIGFLTLWLGFWIVCILIGKFLSKLVGASGLGFLDRIGGFIAGSGKIFLVLAAVLAVISNTNLNSKIEPYFKDSHVYPVLLEAGKWIANMDVKAMKDDLSNVVDRTKDESKKLDNLIKIGNEIADENSTKKSFNIQMNDNNETKGE</sequence>
<dbReference type="Proteomes" id="UP001173801">
    <property type="component" value="Unassembled WGS sequence"/>
</dbReference>
<feature type="transmembrane region" description="Helical" evidence="5">
    <location>
        <begin position="67"/>
        <end position="88"/>
    </location>
</feature>
<feature type="transmembrane region" description="Helical" evidence="5">
    <location>
        <begin position="7"/>
        <end position="28"/>
    </location>
</feature>